<protein>
    <submittedName>
        <fullName evidence="1">Uncharacterized protein</fullName>
    </submittedName>
</protein>
<organism evidence="1 2">
    <name type="scientific">Holothuria leucospilota</name>
    <name type="common">Black long sea cucumber</name>
    <name type="synonym">Mertensiothuria leucospilota</name>
    <dbReference type="NCBI Taxonomy" id="206669"/>
    <lineage>
        <taxon>Eukaryota</taxon>
        <taxon>Metazoa</taxon>
        <taxon>Echinodermata</taxon>
        <taxon>Eleutherozoa</taxon>
        <taxon>Echinozoa</taxon>
        <taxon>Holothuroidea</taxon>
        <taxon>Aspidochirotacea</taxon>
        <taxon>Aspidochirotida</taxon>
        <taxon>Holothuriidae</taxon>
        <taxon>Holothuria</taxon>
    </lineage>
</organism>
<evidence type="ECO:0000313" key="2">
    <source>
        <dbReference type="Proteomes" id="UP001152320"/>
    </source>
</evidence>
<evidence type="ECO:0000313" key="1">
    <source>
        <dbReference type="EMBL" id="KAJ8023770.1"/>
    </source>
</evidence>
<sequence>MVCNLGVMLDSDGMITGQISSMCSVALYGLLRLGRIRELLDQSTAEKLLQAFVTSRLDFGKSFICHSDAVLKKLQSIQNSAAHVVTRTRSRDHITPVLRDLHWLPVA</sequence>
<accession>A0A9Q0YJK6</accession>
<keyword evidence="2" id="KW-1185">Reference proteome</keyword>
<dbReference type="EMBL" id="JAIZAY010000019">
    <property type="protein sequence ID" value="KAJ8023770.1"/>
    <property type="molecule type" value="Genomic_DNA"/>
</dbReference>
<proteinExistence type="predicted"/>
<gene>
    <name evidence="1" type="ORF">HOLleu_36306</name>
</gene>
<reference evidence="1" key="1">
    <citation type="submission" date="2021-10" db="EMBL/GenBank/DDBJ databases">
        <title>Tropical sea cucumber genome reveals ecological adaptation and Cuvierian tubules defense mechanism.</title>
        <authorList>
            <person name="Chen T."/>
        </authorList>
    </citation>
    <scope>NUCLEOTIDE SEQUENCE</scope>
    <source>
        <strain evidence="1">Nanhai2018</strain>
        <tissue evidence="1">Muscle</tissue>
    </source>
</reference>
<name>A0A9Q0YJK6_HOLLE</name>
<comment type="caution">
    <text evidence="1">The sequence shown here is derived from an EMBL/GenBank/DDBJ whole genome shotgun (WGS) entry which is preliminary data.</text>
</comment>
<dbReference type="Proteomes" id="UP001152320">
    <property type="component" value="Chromosome 19"/>
</dbReference>
<dbReference type="AlphaFoldDB" id="A0A9Q0YJK6"/>
<dbReference type="OrthoDB" id="8959476at2759"/>